<gene>
    <name evidence="3" type="primary">LOC117653748</name>
</gene>
<evidence type="ECO:0000256" key="1">
    <source>
        <dbReference type="SAM" id="MobiDB-lite"/>
    </source>
</evidence>
<dbReference type="InParanoid" id="A0A6P9ABL7"/>
<feature type="compositionally biased region" description="Polar residues" evidence="1">
    <location>
        <begin position="55"/>
        <end position="65"/>
    </location>
</feature>
<protein>
    <submittedName>
        <fullName evidence="3">Uncharacterized protein LOC117653748 isoform X1</fullName>
    </submittedName>
</protein>
<name>A0A6P9ABL7_THRPL</name>
<dbReference type="Proteomes" id="UP000515158">
    <property type="component" value="Unplaced"/>
</dbReference>
<sequence>MISAQKINGKRFLKLETIDFSHLGISYGVGMDLKGLAETINDDLLSKGTLRDSVNDNIPSDSPGANKQRDSMSEMLPEIDDKFAEIEQYFTVEEFNEMSDYDKDVHLNLKRKYDSMCEKGLCQSAFFHTHAVSLVLKHMKFLILAPSWNVESVAMPEFMKPKKLKTITTKTSRSLAELMASSSTQSSPGTSSDGSRSGPIILRTQKDPSAGFSFSRFSTGPDPSFARVLRPQLNTTTTVDESEEDICDDDQVDQGIDQIEKPKAKPLKMAEIDYIPTLPSFDIDDIISKLKGNKQMRGLQDELNKDGPLSSVNLKLLVRTLVLKLFCDKEGNYKRDTTAQQKEGLAASLILRCPFLKDDSDPTKWTWWRVYDRKMNRGRIPNVISHLQRKQDDEDKPPRNVVPSTSGSGDTAQGENAGSSSSAQSIDDFSWLGLLVPSAGEHKQILLGMNQSFPARKSWILSDGPTIHDVLEKFPHLVSYNGELIEEEFKLLYPKINHLALLQSFPPFISKLKSQETLPSLPENLSDDVLQGCLWLAEKMPWQNLKRFGKGKRGKLDLQDLVHIIPSGVNVREAIEERRRTSQGPVQPYLICLIPDRSISKMFAVVDNKTVEIKTSSFVKGLDIIFKIYHVFNVNYPAGWSRFLCFLEWGFYKIDPQKLTNSMKDLITKIES</sequence>
<feature type="region of interest" description="Disordered" evidence="1">
    <location>
        <begin position="382"/>
        <end position="423"/>
    </location>
</feature>
<feature type="region of interest" description="Disordered" evidence="1">
    <location>
        <begin position="176"/>
        <end position="202"/>
    </location>
</feature>
<feature type="compositionally biased region" description="Low complexity" evidence="1">
    <location>
        <begin position="181"/>
        <end position="199"/>
    </location>
</feature>
<dbReference type="GeneID" id="117653748"/>
<dbReference type="PANTHER" id="PTHR31025">
    <property type="entry name" value="SI:CH211-196P9.1-RELATED"/>
    <property type="match status" value="1"/>
</dbReference>
<evidence type="ECO:0000313" key="3">
    <source>
        <dbReference type="RefSeq" id="XP_034255508.1"/>
    </source>
</evidence>
<proteinExistence type="predicted"/>
<evidence type="ECO:0000313" key="2">
    <source>
        <dbReference type="Proteomes" id="UP000515158"/>
    </source>
</evidence>
<keyword evidence="2" id="KW-1185">Reference proteome</keyword>
<reference evidence="3" key="1">
    <citation type="submission" date="2025-08" db="UniProtKB">
        <authorList>
            <consortium name="RefSeq"/>
        </authorList>
    </citation>
    <scope>IDENTIFICATION</scope>
    <source>
        <tissue evidence="3">Total insect</tissue>
    </source>
</reference>
<feature type="compositionally biased region" description="Polar residues" evidence="1">
    <location>
        <begin position="402"/>
        <end position="418"/>
    </location>
</feature>
<feature type="compositionally biased region" description="Basic and acidic residues" evidence="1">
    <location>
        <begin position="389"/>
        <end position="398"/>
    </location>
</feature>
<dbReference type="AlphaFoldDB" id="A0A6P9ABL7"/>
<dbReference type="OrthoDB" id="8193468at2759"/>
<dbReference type="RefSeq" id="XP_034255508.1">
    <property type="nucleotide sequence ID" value="XM_034399617.1"/>
</dbReference>
<feature type="region of interest" description="Disordered" evidence="1">
    <location>
        <begin position="52"/>
        <end position="71"/>
    </location>
</feature>
<accession>A0A6P9ABL7</accession>
<dbReference type="KEGG" id="tpal:117653748"/>
<organism evidence="3">
    <name type="scientific">Thrips palmi</name>
    <name type="common">Melon thrips</name>
    <dbReference type="NCBI Taxonomy" id="161013"/>
    <lineage>
        <taxon>Eukaryota</taxon>
        <taxon>Metazoa</taxon>
        <taxon>Ecdysozoa</taxon>
        <taxon>Arthropoda</taxon>
        <taxon>Hexapoda</taxon>
        <taxon>Insecta</taxon>
        <taxon>Pterygota</taxon>
        <taxon>Neoptera</taxon>
        <taxon>Paraneoptera</taxon>
        <taxon>Thysanoptera</taxon>
        <taxon>Terebrantia</taxon>
        <taxon>Thripoidea</taxon>
        <taxon>Thripidae</taxon>
        <taxon>Thrips</taxon>
    </lineage>
</organism>
<dbReference type="PANTHER" id="PTHR31025:SF9">
    <property type="entry name" value="SI:DKEY-286J15.1"/>
    <property type="match status" value="1"/>
</dbReference>